<name>A0A7S2SJF2_9STRA</name>
<organism evidence="1">
    <name type="scientific">Mucochytrium quahogii</name>
    <dbReference type="NCBI Taxonomy" id="96639"/>
    <lineage>
        <taxon>Eukaryota</taxon>
        <taxon>Sar</taxon>
        <taxon>Stramenopiles</taxon>
        <taxon>Bigyra</taxon>
        <taxon>Labyrinthulomycetes</taxon>
        <taxon>Thraustochytrida</taxon>
        <taxon>Thraustochytriidae</taxon>
        <taxon>Mucochytrium</taxon>
    </lineage>
</organism>
<protein>
    <submittedName>
        <fullName evidence="1">Uncharacterized protein</fullName>
    </submittedName>
</protein>
<reference evidence="1" key="1">
    <citation type="submission" date="2021-01" db="EMBL/GenBank/DDBJ databases">
        <authorList>
            <person name="Corre E."/>
            <person name="Pelletier E."/>
            <person name="Niang G."/>
            <person name="Scheremetjew M."/>
            <person name="Finn R."/>
            <person name="Kale V."/>
            <person name="Holt S."/>
            <person name="Cochrane G."/>
            <person name="Meng A."/>
            <person name="Brown T."/>
            <person name="Cohen L."/>
        </authorList>
    </citation>
    <scope>NUCLEOTIDE SEQUENCE</scope>
    <source>
        <strain evidence="1">NY070348D</strain>
    </source>
</reference>
<accession>A0A7S2SJF2</accession>
<evidence type="ECO:0000313" key="1">
    <source>
        <dbReference type="EMBL" id="CAD9701886.1"/>
    </source>
</evidence>
<sequence length="102" mass="11950">MVALDRTTLSTAVTARFSIDTPQNEHHTLLQQASARACWISARLGIFQRAFRWASLLHTIPPSNPHFPNRTFFVLERRYTQQKTNIESNWKTRHGNKYRIKV</sequence>
<dbReference type="EMBL" id="HBHK01023318">
    <property type="protein sequence ID" value="CAD9701886.1"/>
    <property type="molecule type" value="Transcribed_RNA"/>
</dbReference>
<dbReference type="AlphaFoldDB" id="A0A7S2SJF2"/>
<proteinExistence type="predicted"/>
<gene>
    <name evidence="1" type="ORF">QSP1433_LOCUS14745</name>
</gene>